<evidence type="ECO:0000313" key="1">
    <source>
        <dbReference type="EMBL" id="GFX96170.1"/>
    </source>
</evidence>
<dbReference type="AlphaFoldDB" id="A0A8X6RKD7"/>
<comment type="caution">
    <text evidence="1">The sequence shown here is derived from an EMBL/GenBank/DDBJ whole genome shotgun (WGS) entry which is preliminary data.</text>
</comment>
<dbReference type="Proteomes" id="UP000887159">
    <property type="component" value="Unassembled WGS sequence"/>
</dbReference>
<sequence>MLTSVHHNLCEDGSLRSNIHGLSQSKNKSRNPSIKATGFITIEFLFLGGHERICAPCPIGSEMDIVHQGRSYCRISRINDTGPSSYRGPNICNYTITNRAFFSKKGPRRSFDTEPNQN</sequence>
<evidence type="ECO:0000313" key="2">
    <source>
        <dbReference type="Proteomes" id="UP000887159"/>
    </source>
</evidence>
<reference evidence="1" key="1">
    <citation type="submission" date="2020-08" db="EMBL/GenBank/DDBJ databases">
        <title>Multicomponent nature underlies the extraordinary mechanical properties of spider dragline silk.</title>
        <authorList>
            <person name="Kono N."/>
            <person name="Nakamura H."/>
            <person name="Mori M."/>
            <person name="Yoshida Y."/>
            <person name="Ohtoshi R."/>
            <person name="Malay A.D."/>
            <person name="Moran D.A.P."/>
            <person name="Tomita M."/>
            <person name="Numata K."/>
            <person name="Arakawa K."/>
        </authorList>
    </citation>
    <scope>NUCLEOTIDE SEQUENCE</scope>
</reference>
<gene>
    <name evidence="1" type="ORF">TNCV_2290591</name>
</gene>
<proteinExistence type="predicted"/>
<accession>A0A8X6RKD7</accession>
<name>A0A8X6RKD7_TRICX</name>
<keyword evidence="2" id="KW-1185">Reference proteome</keyword>
<protein>
    <submittedName>
        <fullName evidence="1">Uncharacterized protein</fullName>
    </submittedName>
</protein>
<dbReference type="EMBL" id="BMAU01021190">
    <property type="protein sequence ID" value="GFX96170.1"/>
    <property type="molecule type" value="Genomic_DNA"/>
</dbReference>
<organism evidence="1 2">
    <name type="scientific">Trichonephila clavipes</name>
    <name type="common">Golden silk orbweaver</name>
    <name type="synonym">Nephila clavipes</name>
    <dbReference type="NCBI Taxonomy" id="2585209"/>
    <lineage>
        <taxon>Eukaryota</taxon>
        <taxon>Metazoa</taxon>
        <taxon>Ecdysozoa</taxon>
        <taxon>Arthropoda</taxon>
        <taxon>Chelicerata</taxon>
        <taxon>Arachnida</taxon>
        <taxon>Araneae</taxon>
        <taxon>Araneomorphae</taxon>
        <taxon>Entelegynae</taxon>
        <taxon>Araneoidea</taxon>
        <taxon>Nephilidae</taxon>
        <taxon>Trichonephila</taxon>
    </lineage>
</organism>